<protein>
    <recommendedName>
        <fullName evidence="1">Metallo-beta-lactamase domain-containing protein</fullName>
    </recommendedName>
</protein>
<organism evidence="2 3">
    <name type="scientific">Tistrella mobilis</name>
    <dbReference type="NCBI Taxonomy" id="171437"/>
    <lineage>
        <taxon>Bacteria</taxon>
        <taxon>Pseudomonadati</taxon>
        <taxon>Pseudomonadota</taxon>
        <taxon>Alphaproteobacteria</taxon>
        <taxon>Geminicoccales</taxon>
        <taxon>Geminicoccaceae</taxon>
        <taxon>Tistrella</taxon>
    </lineage>
</organism>
<dbReference type="EMBL" id="DMAI01000048">
    <property type="protein sequence ID" value="HAE46370.1"/>
    <property type="molecule type" value="Genomic_DNA"/>
</dbReference>
<proteinExistence type="predicted"/>
<evidence type="ECO:0000259" key="1">
    <source>
        <dbReference type="Pfam" id="PF00753"/>
    </source>
</evidence>
<dbReference type="Gene3D" id="3.60.15.10">
    <property type="entry name" value="Ribonuclease Z/Hydroxyacylglutathione hydrolase-like"/>
    <property type="match status" value="1"/>
</dbReference>
<comment type="caution">
    <text evidence="2">The sequence shown here is derived from an EMBL/GenBank/DDBJ whole genome shotgun (WGS) entry which is preliminary data.</text>
</comment>
<dbReference type="InterPro" id="IPR052159">
    <property type="entry name" value="Competence_DNA_uptake"/>
</dbReference>
<evidence type="ECO:0000313" key="3">
    <source>
        <dbReference type="Proteomes" id="UP000257706"/>
    </source>
</evidence>
<evidence type="ECO:0000313" key="2">
    <source>
        <dbReference type="EMBL" id="HAE46370.1"/>
    </source>
</evidence>
<feature type="domain" description="Metallo-beta-lactamase" evidence="1">
    <location>
        <begin position="50"/>
        <end position="232"/>
    </location>
</feature>
<sequence length="464" mass="51108">MTDTPDITLAHLLRIENAARVTMSCLWCDQGMANMLTANEYEDDYIPDVVALFDFGTTVRFITKTLVPKLAAPAVERVCEVLESQEQAGKPPRIDLVVISHQDEDHWKLLRYLMDAVKLRKIPMTVGKIIYAGSDWGNTARNTLIELGTYTANPKKDLTYWDTLVSDYSNPSKPPTQADALGDIVIRTLIANSPTTSKAKSNERKNATSAVMVIDYAGERIILPGDATYETLNQINIYLSAWKNSPVQPVSLMSAPHHGALATMTKSSTTDNDADLSELIRFTELTQPNSVITSAGIANSHSHPHAIVLKKLIKYAGSGAFLLHPVVYYDLLAKEFRVQKEVMANLYTTVLGLNTPVPVANWFYTLTPDDPMVTNVETFYGACKALINVPDTSPDVFGLEMEISEDDDMNGDMTEAMTVITPLPSAPLRFRSSPEGRNGMTAPVRRASVLIRPTPDRTRDEGAA</sequence>
<accession>A0A3B9IF19</accession>
<dbReference type="PANTHER" id="PTHR30619">
    <property type="entry name" value="DNA INTERNALIZATION/COMPETENCE PROTEIN COMEC/REC2"/>
    <property type="match status" value="1"/>
</dbReference>
<dbReference type="AlphaFoldDB" id="A0A3B9IF19"/>
<dbReference type="InterPro" id="IPR036866">
    <property type="entry name" value="RibonucZ/Hydroxyglut_hydro"/>
</dbReference>
<name>A0A3B9IF19_9PROT</name>
<dbReference type="Pfam" id="PF00753">
    <property type="entry name" value="Lactamase_B"/>
    <property type="match status" value="1"/>
</dbReference>
<dbReference type="InterPro" id="IPR001279">
    <property type="entry name" value="Metallo-B-lactamas"/>
</dbReference>
<dbReference type="SUPFAM" id="SSF56281">
    <property type="entry name" value="Metallo-hydrolase/oxidoreductase"/>
    <property type="match status" value="1"/>
</dbReference>
<gene>
    <name evidence="2" type="ORF">DCK97_03020</name>
</gene>
<dbReference type="PANTHER" id="PTHR30619:SF1">
    <property type="entry name" value="RECOMBINATION PROTEIN 2"/>
    <property type="match status" value="1"/>
</dbReference>
<reference evidence="2 3" key="1">
    <citation type="journal article" date="2018" name="Nat. Biotechnol.">
        <title>A standardized bacterial taxonomy based on genome phylogeny substantially revises the tree of life.</title>
        <authorList>
            <person name="Parks D.H."/>
            <person name="Chuvochina M."/>
            <person name="Waite D.W."/>
            <person name="Rinke C."/>
            <person name="Skarshewski A."/>
            <person name="Chaumeil P.A."/>
            <person name="Hugenholtz P."/>
        </authorList>
    </citation>
    <scope>NUCLEOTIDE SEQUENCE [LARGE SCALE GENOMIC DNA]</scope>
    <source>
        <strain evidence="2">UBA8739</strain>
    </source>
</reference>
<dbReference type="Proteomes" id="UP000257706">
    <property type="component" value="Unassembled WGS sequence"/>
</dbReference>